<keyword evidence="1" id="KW-0472">Membrane</keyword>
<dbReference type="RefSeq" id="WP_034769331.1">
    <property type="nucleotide sequence ID" value="NZ_CCRF01000043.1"/>
</dbReference>
<evidence type="ECO:0000313" key="3">
    <source>
        <dbReference type="Proteomes" id="UP000040576"/>
    </source>
</evidence>
<feature type="transmembrane region" description="Helical" evidence="1">
    <location>
        <begin position="54"/>
        <end position="71"/>
    </location>
</feature>
<keyword evidence="1" id="KW-1133">Transmembrane helix</keyword>
<evidence type="ECO:0008006" key="4">
    <source>
        <dbReference type="Google" id="ProtNLM"/>
    </source>
</evidence>
<gene>
    <name evidence="2" type="ORF">BT1A1_1339</name>
</gene>
<accession>A0A090ISW2</accession>
<name>A0A090ISW2_9BACI</name>
<evidence type="ECO:0000256" key="1">
    <source>
        <dbReference type="SAM" id="Phobius"/>
    </source>
</evidence>
<feature type="transmembrane region" description="Helical" evidence="1">
    <location>
        <begin position="29"/>
        <end position="48"/>
    </location>
</feature>
<proteinExistence type="predicted"/>
<protein>
    <recommendedName>
        <fullName evidence="4">Holin</fullName>
    </recommendedName>
</protein>
<dbReference type="Proteomes" id="UP000040576">
    <property type="component" value="Unassembled WGS sequence"/>
</dbReference>
<keyword evidence="3" id="KW-1185">Reference proteome</keyword>
<evidence type="ECO:0000313" key="2">
    <source>
        <dbReference type="EMBL" id="CEE01171.1"/>
    </source>
</evidence>
<reference evidence="2 3" key="1">
    <citation type="submission" date="2014-07" db="EMBL/GenBank/DDBJ databases">
        <authorList>
            <person name="Wibberg Daniel"/>
        </authorList>
    </citation>
    <scope>NUCLEOTIDE SEQUENCE [LARGE SCALE GENOMIC DNA]</scope>
</reference>
<dbReference type="KEGG" id="bthv:CQJ30_07110"/>
<dbReference type="EMBL" id="CCRF01000043">
    <property type="protein sequence ID" value="CEE01171.1"/>
    <property type="molecule type" value="Genomic_DNA"/>
</dbReference>
<keyword evidence="1" id="KW-0812">Transmembrane</keyword>
<dbReference type="AlphaFoldDB" id="A0A090ISW2"/>
<sequence>MFTYYDVVIIPLILGVVEVFKRLGMPSKFSPLVSLVLGILFGIFYLSAPLKEGILVGIMLGLSASGLYSGTKNLKEKEKKEENDC</sequence>
<organism evidence="2 3">
    <name type="scientific">Caldibacillus thermoamylovorans</name>
    <dbReference type="NCBI Taxonomy" id="35841"/>
    <lineage>
        <taxon>Bacteria</taxon>
        <taxon>Bacillati</taxon>
        <taxon>Bacillota</taxon>
        <taxon>Bacilli</taxon>
        <taxon>Bacillales</taxon>
        <taxon>Bacillaceae</taxon>
        <taxon>Caldibacillus</taxon>
    </lineage>
</organism>